<gene>
    <name evidence="1" type="ORF">WN72_23085</name>
</gene>
<dbReference type="RefSeq" id="WP_092220251.1">
    <property type="nucleotide sequence ID" value="NZ_CP030050.1"/>
</dbReference>
<evidence type="ECO:0000313" key="2">
    <source>
        <dbReference type="Proteomes" id="UP000594015"/>
    </source>
</evidence>
<dbReference type="AlphaFoldDB" id="A0AAE7THG8"/>
<dbReference type="Proteomes" id="UP000594015">
    <property type="component" value="Chromosome"/>
</dbReference>
<evidence type="ECO:0000313" key="1">
    <source>
        <dbReference type="EMBL" id="QOZ68888.1"/>
    </source>
</evidence>
<protein>
    <submittedName>
        <fullName evidence="1">Uncharacterized protein</fullName>
    </submittedName>
</protein>
<organism evidence="1 2">
    <name type="scientific">Bradyrhizobium arachidis</name>
    <dbReference type="NCBI Taxonomy" id="858423"/>
    <lineage>
        <taxon>Bacteria</taxon>
        <taxon>Pseudomonadati</taxon>
        <taxon>Pseudomonadota</taxon>
        <taxon>Alphaproteobacteria</taxon>
        <taxon>Hyphomicrobiales</taxon>
        <taxon>Nitrobacteraceae</taxon>
        <taxon>Bradyrhizobium</taxon>
    </lineage>
</organism>
<sequence length="272" mass="27494">MAGVFDTLFGGGAEREAAEKNRALAAQYGTDAQGYLTTGYNTGVENYNKAISAYDPLSSLANNYNKAGDLHLDAMGVNGPEAAARVQGAFTSNTGYDLINKAAMEAIDRRRAIGGMYASGNADQDTIDYVTKNIYGTQYQPWLQGLQSAGQTGLATSGTVAAGQAGGYGSLASLAERLAGNQVGVSGNVLGQDVNANNLQAAGEAQGAKNLLGAGLSLASLAFGGAGGGMGLSSLGSGLSSAGSNLFGSVMGNQWQQNNAGRWGSSYYGPVA</sequence>
<accession>A0AAE7THG8</accession>
<dbReference type="KEGG" id="barh:WN72_23085"/>
<name>A0AAE7THG8_9BRAD</name>
<reference evidence="1 2" key="1">
    <citation type="submission" date="2018-06" db="EMBL/GenBank/DDBJ databases">
        <title>Comparative genomics of Bradyrhizobium nodulating Arachidis hypogaea.</title>
        <authorList>
            <person name="Li Y."/>
        </authorList>
    </citation>
    <scope>NUCLEOTIDE SEQUENCE [LARGE SCALE GENOMIC DNA]</scope>
    <source>
        <strain evidence="1 2">CCBAU 051107</strain>
    </source>
</reference>
<dbReference type="EMBL" id="CP030050">
    <property type="protein sequence ID" value="QOZ68888.1"/>
    <property type="molecule type" value="Genomic_DNA"/>
</dbReference>
<proteinExistence type="predicted"/>